<proteinExistence type="predicted"/>
<dbReference type="GeneID" id="103695646"/>
<feature type="chain" id="PRO_5034098985" evidence="1">
    <location>
        <begin position="28"/>
        <end position="146"/>
    </location>
</feature>
<evidence type="ECO:0000313" key="4">
    <source>
        <dbReference type="RefSeq" id="XP_008775242.1"/>
    </source>
</evidence>
<dbReference type="AlphaFoldDB" id="A0A8B7BF62"/>
<dbReference type="PANTHER" id="PTHR34052">
    <property type="entry name" value="GLYCINE-RICH PROTEIN-LIKE"/>
    <property type="match status" value="1"/>
</dbReference>
<evidence type="ECO:0000313" key="3">
    <source>
        <dbReference type="Proteomes" id="UP000228380"/>
    </source>
</evidence>
<dbReference type="OrthoDB" id="1839683at2759"/>
<sequence length="146" mass="16607">MSLRFGWSFTIGAFLLVLASISKSSHAARIVVGDSQHWRFGFNYSDWALKNAPFYQHDTLVFMYDPPSNTTFPHSVYLLKNLRSYLACDFKKAKLVGNVMQGGGNGLQFALKKRKPHYFACGERNGVHCKFGLMKFPVLPKRRCHA</sequence>
<feature type="signal peptide" evidence="1">
    <location>
        <begin position="1"/>
        <end position="27"/>
    </location>
</feature>
<name>A0A8B7BF62_PHODC</name>
<keyword evidence="1" id="KW-0732">Signal</keyword>
<dbReference type="KEGG" id="pda:103695646"/>
<dbReference type="InterPro" id="IPR003245">
    <property type="entry name" value="Phytocyanin_dom"/>
</dbReference>
<dbReference type="PROSITE" id="PS51485">
    <property type="entry name" value="PHYTOCYANIN"/>
    <property type="match status" value="1"/>
</dbReference>
<reference evidence="4" key="1">
    <citation type="submission" date="2025-08" db="UniProtKB">
        <authorList>
            <consortium name="RefSeq"/>
        </authorList>
    </citation>
    <scope>IDENTIFICATION</scope>
    <source>
        <tissue evidence="4">Young leaves</tissue>
    </source>
</reference>
<dbReference type="RefSeq" id="XP_008775242.1">
    <property type="nucleotide sequence ID" value="XM_008777020.4"/>
</dbReference>
<evidence type="ECO:0000259" key="2">
    <source>
        <dbReference type="PROSITE" id="PS51485"/>
    </source>
</evidence>
<dbReference type="PANTHER" id="PTHR34052:SF1">
    <property type="entry name" value="OS06G0216700 PROTEIN"/>
    <property type="match status" value="1"/>
</dbReference>
<gene>
    <name evidence="4" type="primary">LOC103695646</name>
</gene>
<feature type="domain" description="Phytocyanin" evidence="2">
    <location>
        <begin position="28"/>
        <end position="142"/>
    </location>
</feature>
<dbReference type="SUPFAM" id="SSF49503">
    <property type="entry name" value="Cupredoxins"/>
    <property type="match status" value="1"/>
</dbReference>
<organism evidence="3 4">
    <name type="scientific">Phoenix dactylifera</name>
    <name type="common">Date palm</name>
    <dbReference type="NCBI Taxonomy" id="42345"/>
    <lineage>
        <taxon>Eukaryota</taxon>
        <taxon>Viridiplantae</taxon>
        <taxon>Streptophyta</taxon>
        <taxon>Embryophyta</taxon>
        <taxon>Tracheophyta</taxon>
        <taxon>Spermatophyta</taxon>
        <taxon>Magnoliopsida</taxon>
        <taxon>Liliopsida</taxon>
        <taxon>Arecaceae</taxon>
        <taxon>Coryphoideae</taxon>
        <taxon>Phoeniceae</taxon>
        <taxon>Phoenix</taxon>
    </lineage>
</organism>
<dbReference type="Pfam" id="PF02298">
    <property type="entry name" value="Cu_bind_like"/>
    <property type="match status" value="1"/>
</dbReference>
<keyword evidence="3" id="KW-1185">Reference proteome</keyword>
<dbReference type="Proteomes" id="UP000228380">
    <property type="component" value="Unplaced"/>
</dbReference>
<dbReference type="GO" id="GO:0009055">
    <property type="term" value="F:electron transfer activity"/>
    <property type="evidence" value="ECO:0007669"/>
    <property type="project" value="InterPro"/>
</dbReference>
<dbReference type="Gene3D" id="2.60.40.420">
    <property type="entry name" value="Cupredoxins - blue copper proteins"/>
    <property type="match status" value="1"/>
</dbReference>
<evidence type="ECO:0000256" key="1">
    <source>
        <dbReference type="SAM" id="SignalP"/>
    </source>
</evidence>
<protein>
    <submittedName>
        <fullName evidence="4">Blue copper protein-like</fullName>
    </submittedName>
</protein>
<dbReference type="InterPro" id="IPR008972">
    <property type="entry name" value="Cupredoxin"/>
</dbReference>
<accession>A0A8B7BF62</accession>